<keyword evidence="1" id="KW-0812">Transmembrane</keyword>
<feature type="transmembrane region" description="Helical" evidence="1">
    <location>
        <begin position="39"/>
        <end position="57"/>
    </location>
</feature>
<gene>
    <name evidence="2" type="ORF">L596_017431</name>
</gene>
<sequence>MKSHLPTRSASSRTSALWFGPKAGRLDPNRLPPVKTTQFPFLFVFALIAFCALEYYFDTSLDATHGGWENNLGASIMWRRPKSTPPALGAMVRLCDLLWRC</sequence>
<keyword evidence="3" id="KW-1185">Reference proteome</keyword>
<protein>
    <submittedName>
        <fullName evidence="2">Uncharacterized protein</fullName>
    </submittedName>
</protein>
<keyword evidence="1" id="KW-0472">Membrane</keyword>
<dbReference type="AlphaFoldDB" id="A0A4U5N1Y5"/>
<accession>A0A4U5N1Y5</accession>
<dbReference type="Proteomes" id="UP000298663">
    <property type="component" value="Unassembled WGS sequence"/>
</dbReference>
<keyword evidence="1" id="KW-1133">Transmembrane helix</keyword>
<name>A0A4U5N1Y5_STECR</name>
<evidence type="ECO:0000313" key="3">
    <source>
        <dbReference type="Proteomes" id="UP000298663"/>
    </source>
</evidence>
<dbReference type="EMBL" id="AZBU02000005">
    <property type="protein sequence ID" value="TKR76270.1"/>
    <property type="molecule type" value="Genomic_DNA"/>
</dbReference>
<evidence type="ECO:0000256" key="1">
    <source>
        <dbReference type="SAM" id="Phobius"/>
    </source>
</evidence>
<organism evidence="2 3">
    <name type="scientific">Steinernema carpocapsae</name>
    <name type="common">Entomopathogenic nematode</name>
    <dbReference type="NCBI Taxonomy" id="34508"/>
    <lineage>
        <taxon>Eukaryota</taxon>
        <taxon>Metazoa</taxon>
        <taxon>Ecdysozoa</taxon>
        <taxon>Nematoda</taxon>
        <taxon>Chromadorea</taxon>
        <taxon>Rhabditida</taxon>
        <taxon>Tylenchina</taxon>
        <taxon>Panagrolaimomorpha</taxon>
        <taxon>Strongyloidoidea</taxon>
        <taxon>Steinernematidae</taxon>
        <taxon>Steinernema</taxon>
    </lineage>
</organism>
<evidence type="ECO:0000313" key="2">
    <source>
        <dbReference type="EMBL" id="TKR76270.1"/>
    </source>
</evidence>
<reference evidence="2 3" key="2">
    <citation type="journal article" date="2019" name="G3 (Bethesda)">
        <title>Hybrid Assembly of the Genome of the Entomopathogenic Nematode Steinernema carpocapsae Identifies the X-Chromosome.</title>
        <authorList>
            <person name="Serra L."/>
            <person name="Macchietto M."/>
            <person name="Macias-Munoz A."/>
            <person name="McGill C.J."/>
            <person name="Rodriguez I.M."/>
            <person name="Rodriguez B."/>
            <person name="Murad R."/>
            <person name="Mortazavi A."/>
        </authorList>
    </citation>
    <scope>NUCLEOTIDE SEQUENCE [LARGE SCALE GENOMIC DNA]</scope>
    <source>
        <strain evidence="2 3">ALL</strain>
    </source>
</reference>
<proteinExistence type="predicted"/>
<comment type="caution">
    <text evidence="2">The sequence shown here is derived from an EMBL/GenBank/DDBJ whole genome shotgun (WGS) entry which is preliminary data.</text>
</comment>
<reference evidence="2 3" key="1">
    <citation type="journal article" date="2015" name="Genome Biol.">
        <title>Comparative genomics of Steinernema reveals deeply conserved gene regulatory networks.</title>
        <authorList>
            <person name="Dillman A.R."/>
            <person name="Macchietto M."/>
            <person name="Porter C.F."/>
            <person name="Rogers A."/>
            <person name="Williams B."/>
            <person name="Antoshechkin I."/>
            <person name="Lee M.M."/>
            <person name="Goodwin Z."/>
            <person name="Lu X."/>
            <person name="Lewis E.E."/>
            <person name="Goodrich-Blair H."/>
            <person name="Stock S.P."/>
            <person name="Adams B.J."/>
            <person name="Sternberg P.W."/>
            <person name="Mortazavi A."/>
        </authorList>
    </citation>
    <scope>NUCLEOTIDE SEQUENCE [LARGE SCALE GENOMIC DNA]</scope>
    <source>
        <strain evidence="2 3">ALL</strain>
    </source>
</reference>